<dbReference type="Gene3D" id="3.30.530.20">
    <property type="match status" value="1"/>
</dbReference>
<dbReference type="Proteomes" id="UP000075635">
    <property type="component" value="Unassembled WGS sequence"/>
</dbReference>
<dbReference type="InterPro" id="IPR023393">
    <property type="entry name" value="START-like_dom_sf"/>
</dbReference>
<dbReference type="Pfam" id="PF10604">
    <property type="entry name" value="Polyketide_cyc2"/>
    <property type="match status" value="1"/>
</dbReference>
<dbReference type="CDD" id="cd07821">
    <property type="entry name" value="PYR_PYL_RCAR_like"/>
    <property type="match status" value="1"/>
</dbReference>
<dbReference type="InterPro" id="IPR019587">
    <property type="entry name" value="Polyketide_cyclase/dehydratase"/>
</dbReference>
<dbReference type="PANTHER" id="PTHR39332:SF7">
    <property type="entry name" value="SRPBCC FAMILY PROTEIN"/>
    <property type="match status" value="1"/>
</dbReference>
<dbReference type="SUPFAM" id="SSF55961">
    <property type="entry name" value="Bet v1-like"/>
    <property type="match status" value="1"/>
</dbReference>
<organism evidence="1 2">
    <name type="scientific">Sorangium cellulosum</name>
    <name type="common">Polyangium cellulosum</name>
    <dbReference type="NCBI Taxonomy" id="56"/>
    <lineage>
        <taxon>Bacteria</taxon>
        <taxon>Pseudomonadati</taxon>
        <taxon>Myxococcota</taxon>
        <taxon>Polyangia</taxon>
        <taxon>Polyangiales</taxon>
        <taxon>Polyangiaceae</taxon>
        <taxon>Sorangium</taxon>
    </lineage>
</organism>
<evidence type="ECO:0000313" key="2">
    <source>
        <dbReference type="Proteomes" id="UP000075635"/>
    </source>
</evidence>
<evidence type="ECO:0000313" key="1">
    <source>
        <dbReference type="EMBL" id="KYF93144.1"/>
    </source>
</evidence>
<dbReference type="Pfam" id="PF14224">
    <property type="entry name" value="DUF4331"/>
    <property type="match status" value="2"/>
</dbReference>
<reference evidence="1 2" key="1">
    <citation type="submission" date="2014-02" db="EMBL/GenBank/DDBJ databases">
        <title>The small core and large imbalanced accessory genome model reveals a collaborative survival strategy of Sorangium cellulosum strains in nature.</title>
        <authorList>
            <person name="Han K."/>
            <person name="Peng R."/>
            <person name="Blom J."/>
            <person name="Li Y.-Z."/>
        </authorList>
    </citation>
    <scope>NUCLEOTIDE SEQUENCE [LARGE SCALE GENOMIC DNA]</scope>
    <source>
        <strain evidence="1 2">So0011-07</strain>
    </source>
</reference>
<gene>
    <name evidence="1" type="ORF">BE17_27985</name>
</gene>
<comment type="caution">
    <text evidence="1">The sequence shown here is derived from an EMBL/GenBank/DDBJ whole genome shotgun (WGS) entry which is preliminary data.</text>
</comment>
<sequence>MPLLRLLVGILVIGPLGGLPAVASDHLDGPRAIGDPAADLTDLYAFQSPERADHTVLIADVFPVAGDSAFFSDAVNYIIAMRRVRVAGSGNEARFQAAKEELQFTCKFGPLEAAASGGKPRQRGACTLPGGRTLPLVVGDERGSATPDGLFRVFAGLRSDPFFSGWEWPPRNRMPKAIPNVLQDNNVLSIVIELDTTKVLDPRKGSLFGVIAKTTPRAPRGVFTGNVPQIDWIGRPEVTNLHMLIDGETDLRDLWNQEDPFAVDPKRLPLYRDRLLLSLDLWDRRDGKVDWTEAGRRALADVLLDDFLLIDVTKPTTDDSHREIEHSTLEGKKYATGGGRTLDANIMNIFISYEANRGRTPMLHGGAKGATQPGGKAFPYVQPPNVTPIEITRAVDLAAGSKEVWKVIGRFDGLMDWHPMVVRSETIGRGVGQLRKSFMTDGSEVVERLEELDDARRLMRYTMVSGLPASDYTGVIQVRDKGAGCTVEWRVSYRLKGAGTPFIDATVNTIISKGLEGLKTRFGVLQ</sequence>
<accession>A0A150SL27</accession>
<dbReference type="AlphaFoldDB" id="A0A150SL27"/>
<dbReference type="InterPro" id="IPR025566">
    <property type="entry name" value="DUF4331"/>
</dbReference>
<dbReference type="EMBL" id="JEMB01000842">
    <property type="protein sequence ID" value="KYF93144.1"/>
    <property type="molecule type" value="Genomic_DNA"/>
</dbReference>
<name>A0A150SL27_SORCE</name>
<protein>
    <submittedName>
        <fullName evidence="1">Uncharacterized protein</fullName>
    </submittedName>
</protein>
<dbReference type="PANTHER" id="PTHR39332">
    <property type="entry name" value="BLL4707 PROTEIN"/>
    <property type="match status" value="1"/>
</dbReference>
<proteinExistence type="predicted"/>